<dbReference type="InParanoid" id="A0A316VCK7"/>
<dbReference type="EMBL" id="KZ819603">
    <property type="protein sequence ID" value="PWN34858.1"/>
    <property type="molecule type" value="Genomic_DNA"/>
</dbReference>
<feature type="region of interest" description="Disordered" evidence="1">
    <location>
        <begin position="250"/>
        <end position="282"/>
    </location>
</feature>
<feature type="region of interest" description="Disordered" evidence="1">
    <location>
        <begin position="999"/>
        <end position="1018"/>
    </location>
</feature>
<feature type="compositionally biased region" description="Polar residues" evidence="1">
    <location>
        <begin position="442"/>
        <end position="457"/>
    </location>
</feature>
<feature type="compositionally biased region" description="Polar residues" evidence="1">
    <location>
        <begin position="464"/>
        <end position="479"/>
    </location>
</feature>
<keyword evidence="3" id="KW-1185">Reference proteome</keyword>
<organism evidence="2 3">
    <name type="scientific">Meira miltonrushii</name>
    <dbReference type="NCBI Taxonomy" id="1280837"/>
    <lineage>
        <taxon>Eukaryota</taxon>
        <taxon>Fungi</taxon>
        <taxon>Dikarya</taxon>
        <taxon>Basidiomycota</taxon>
        <taxon>Ustilaginomycotina</taxon>
        <taxon>Exobasidiomycetes</taxon>
        <taxon>Exobasidiales</taxon>
        <taxon>Brachybasidiaceae</taxon>
        <taxon>Meira</taxon>
    </lineage>
</organism>
<feature type="compositionally biased region" description="Basic and acidic residues" evidence="1">
    <location>
        <begin position="706"/>
        <end position="718"/>
    </location>
</feature>
<feature type="compositionally biased region" description="Polar residues" evidence="1">
    <location>
        <begin position="356"/>
        <end position="377"/>
    </location>
</feature>
<feature type="region of interest" description="Disordered" evidence="1">
    <location>
        <begin position="535"/>
        <end position="564"/>
    </location>
</feature>
<reference evidence="2 3" key="1">
    <citation type="journal article" date="2018" name="Mol. Biol. Evol.">
        <title>Broad Genomic Sampling Reveals a Smut Pathogenic Ancestry of the Fungal Clade Ustilaginomycotina.</title>
        <authorList>
            <person name="Kijpornyongpan T."/>
            <person name="Mondo S.J."/>
            <person name="Barry K."/>
            <person name="Sandor L."/>
            <person name="Lee J."/>
            <person name="Lipzen A."/>
            <person name="Pangilinan J."/>
            <person name="LaButti K."/>
            <person name="Hainaut M."/>
            <person name="Henrissat B."/>
            <person name="Grigoriev I.V."/>
            <person name="Spatafora J.W."/>
            <person name="Aime M.C."/>
        </authorList>
    </citation>
    <scope>NUCLEOTIDE SEQUENCE [LARGE SCALE GENOMIC DNA]</scope>
    <source>
        <strain evidence="2 3">MCA 3882</strain>
    </source>
</reference>
<dbReference type="OrthoDB" id="3336072at2759"/>
<feature type="region of interest" description="Disordered" evidence="1">
    <location>
        <begin position="296"/>
        <end position="495"/>
    </location>
</feature>
<feature type="region of interest" description="Disordered" evidence="1">
    <location>
        <begin position="140"/>
        <end position="176"/>
    </location>
</feature>
<dbReference type="AlphaFoldDB" id="A0A316VCK7"/>
<dbReference type="Proteomes" id="UP000245771">
    <property type="component" value="Unassembled WGS sequence"/>
</dbReference>
<accession>A0A316VCK7</accession>
<protein>
    <submittedName>
        <fullName evidence="2">Uncharacterized protein</fullName>
    </submittedName>
</protein>
<sequence length="1097" mass="119535">MDGLDPELYLNDDTPAPLENLFTLPFALHLKPLPHQSFLAEQDSSNASSDQDDNGEDSDASSANSNYKAGMHRLRQHTSHVPPHSLKMISMLLERTGCLDAVPVWGQLIEMLDGADEDPHFANLRAFFDARFDTNGRIKDESSGLQRSISGRKRGSFTRSQNTGISPPKYDYDIRRPSVASSSGAANLFNLKRRKSSKVVGQEEYEEGSLGDPTGTSFKPRQPEIIVVGKEGVESRAVRFKVRLDLHSIGLAPPPPRPPIMTRGSARSTISKRLTASPPQKYTSEFLGVHRVLSNTSSNHSHSDSLSLHPIGSPDSFRSHALSEDSDENHQNRSGFLPQNGSPAPSSRAKDKKSSRTFTNSSAALTSVTSEFGTSPESADARAKASGNATKVGSFSKNGEAVRRPSMIKKLMDFKGLRSGSTRSNRSASNMSSQSTDEIIPQQDTTAKLVLNTSTGTQPPPTVASPTSDAPAQGSSGFSFNHLDRRRSQTVQSDMSNEEAIDMIDDEGSIASSNHFGSLSKRRASSSANANSLLGFKPAPGMRPVQEGTVFSTNPVQSDEDDVVLSSSEATGDVWKRGEGNDFLNLWRKAANTSLTLRQTLRPTMTSPARTPKGSASAGISPFPNAQTPPDSIELEDQERIEALLAPFRNSEAGSWWLSGSVDPLPISIACALSEGLGWNGIMDLCYGKGSRSERSGSYQPLGRAAELDKKQEADKSRVQNWAQAVAGNPTETNDAKVTTQGSPTNEEIVAREKLASLALTTEASSDAVGPSESASVKGKKDQSNNLTKIGNWLKKKSGLEEENPEETNSDQEVKLKTPFADSDTRSWQDWAELLRSISRWLVEYETTRVRNGMAGEYGHDILQGKVGSHVDSGFVDSNFDMGKTKYVSRATYQVPRCVIKDALNKQNGFRRRHGIPEGLPIGPDGTEIGEYRWSRSRLSGNHFATATTLAANSLFHCLEQIATSDWTHASAWELDYMEMCVFRSPIVGRRFPAPGSKIVSSSQTFHPDEQDEDARKRAMPCPYPSADGVWSSTVWRNWLSQVQNGNIIVPAVSWQAWWTLIAVLNGGDGSDRALDVQMKAESEPFSALDDLEAVYL</sequence>
<feature type="region of interest" description="Disordered" evidence="1">
    <location>
        <begin position="41"/>
        <end position="65"/>
    </location>
</feature>
<feature type="region of interest" description="Disordered" evidence="1">
    <location>
        <begin position="601"/>
        <end position="631"/>
    </location>
</feature>
<feature type="compositionally biased region" description="Polar residues" evidence="1">
    <location>
        <begin position="387"/>
        <end position="397"/>
    </location>
</feature>
<feature type="compositionally biased region" description="Acidic residues" evidence="1">
    <location>
        <begin position="50"/>
        <end position="59"/>
    </location>
</feature>
<feature type="compositionally biased region" description="Low complexity" evidence="1">
    <location>
        <begin position="296"/>
        <end position="309"/>
    </location>
</feature>
<feature type="region of interest" description="Disordered" evidence="1">
    <location>
        <begin position="200"/>
        <end position="221"/>
    </location>
</feature>
<feature type="compositionally biased region" description="Basic and acidic residues" evidence="1">
    <location>
        <begin position="317"/>
        <end position="331"/>
    </location>
</feature>
<proteinExistence type="predicted"/>
<feature type="compositionally biased region" description="Low complexity" evidence="1">
    <location>
        <begin position="421"/>
        <end position="436"/>
    </location>
</feature>
<dbReference type="GeneID" id="37020382"/>
<feature type="compositionally biased region" description="Acidic residues" evidence="1">
    <location>
        <begin position="801"/>
        <end position="810"/>
    </location>
</feature>
<feature type="compositionally biased region" description="Polar residues" evidence="1">
    <location>
        <begin position="265"/>
        <end position="282"/>
    </location>
</feature>
<evidence type="ECO:0000256" key="1">
    <source>
        <dbReference type="SAM" id="MobiDB-lite"/>
    </source>
</evidence>
<feature type="region of interest" description="Disordered" evidence="1">
    <location>
        <begin position="693"/>
        <end position="746"/>
    </location>
</feature>
<feature type="region of interest" description="Disordered" evidence="1">
    <location>
        <begin position="762"/>
        <end position="813"/>
    </location>
</feature>
<feature type="compositionally biased region" description="Polar residues" evidence="1">
    <location>
        <begin position="730"/>
        <end position="746"/>
    </location>
</feature>
<evidence type="ECO:0000313" key="2">
    <source>
        <dbReference type="EMBL" id="PWN34858.1"/>
    </source>
</evidence>
<name>A0A316VCK7_9BASI</name>
<dbReference type="RefSeq" id="XP_025355160.1">
    <property type="nucleotide sequence ID" value="XM_025498601.1"/>
</dbReference>
<gene>
    <name evidence="2" type="ORF">FA14DRAFT_160280</name>
</gene>
<evidence type="ECO:0000313" key="3">
    <source>
        <dbReference type="Proteomes" id="UP000245771"/>
    </source>
</evidence>
<feature type="compositionally biased region" description="Polar residues" evidence="1">
    <location>
        <begin position="332"/>
        <end position="345"/>
    </location>
</feature>